<dbReference type="EMBL" id="JBEGDG010000045">
    <property type="protein sequence ID" value="MEQ6358018.1"/>
    <property type="molecule type" value="Genomic_DNA"/>
</dbReference>
<keyword evidence="2" id="KW-1185">Reference proteome</keyword>
<sequence length="70" mass="7712">MNPVVGIDVAKDESEVQAFLEKGKPYVLMIFVKGAIITSSIPDAINTRLIAIIEIMRMVDNSSVMAYIKL</sequence>
<protein>
    <recommendedName>
        <fullName evidence="3">IS110 family transposase</fullName>
    </recommendedName>
</protein>
<gene>
    <name evidence="1" type="ORF">ABNX05_25825</name>
</gene>
<evidence type="ECO:0000313" key="2">
    <source>
        <dbReference type="Proteomes" id="UP001478862"/>
    </source>
</evidence>
<evidence type="ECO:0000313" key="1">
    <source>
        <dbReference type="EMBL" id="MEQ6358018.1"/>
    </source>
</evidence>
<accession>A0ABV1MZS6</accession>
<organism evidence="1 2">
    <name type="scientific">Lysinibacillus zambalensis</name>
    <dbReference type="NCBI Taxonomy" id="3160866"/>
    <lineage>
        <taxon>Bacteria</taxon>
        <taxon>Bacillati</taxon>
        <taxon>Bacillota</taxon>
        <taxon>Bacilli</taxon>
        <taxon>Bacillales</taxon>
        <taxon>Bacillaceae</taxon>
        <taxon>Lysinibacillus</taxon>
    </lineage>
</organism>
<dbReference type="RefSeq" id="WP_349662301.1">
    <property type="nucleotide sequence ID" value="NZ_JBEGDG010000045.1"/>
</dbReference>
<comment type="caution">
    <text evidence="1">The sequence shown here is derived from an EMBL/GenBank/DDBJ whole genome shotgun (WGS) entry which is preliminary data.</text>
</comment>
<reference evidence="1 2" key="1">
    <citation type="submission" date="2024-06" db="EMBL/GenBank/DDBJ databases">
        <title>Lysinibacillus zambalefons sp. nov., a Novel Firmicute Isolated from the Poon Bato Zambales Hyperalkaline Spring.</title>
        <authorList>
            <person name="Aja J.A."/>
            <person name="Lazaro J.E.H."/>
            <person name="Llorin L.D."/>
            <person name="Lim K.R."/>
            <person name="Teodosio J."/>
            <person name="Dalisay D.S."/>
        </authorList>
    </citation>
    <scope>NUCLEOTIDE SEQUENCE [LARGE SCALE GENOMIC DNA]</scope>
    <source>
        <strain evidence="1 2">M3</strain>
    </source>
</reference>
<evidence type="ECO:0008006" key="3">
    <source>
        <dbReference type="Google" id="ProtNLM"/>
    </source>
</evidence>
<proteinExistence type="predicted"/>
<dbReference type="Proteomes" id="UP001478862">
    <property type="component" value="Unassembled WGS sequence"/>
</dbReference>
<name>A0ABV1MZS6_9BACI</name>